<name>A0AAD3SX52_NEPGR</name>
<feature type="compositionally biased region" description="Polar residues" evidence="1">
    <location>
        <begin position="65"/>
        <end position="83"/>
    </location>
</feature>
<accession>A0AAD3SX52</accession>
<dbReference type="EMBL" id="BSYO01000021">
    <property type="protein sequence ID" value="GMH19803.1"/>
    <property type="molecule type" value="Genomic_DNA"/>
</dbReference>
<sequence>MLANQEQLANQAQQNPVWWAASTENAEQLKSNSFFFWDSPERGNTSLTAHFAILAKWLHRRRQNQRNGMPTKQPSGSSQQMQQDLAWRAPCTADTSGATKAGDSFFFGGGTSGAHWN</sequence>
<reference evidence="2" key="1">
    <citation type="submission" date="2023-05" db="EMBL/GenBank/DDBJ databases">
        <title>Nepenthes gracilis genome sequencing.</title>
        <authorList>
            <person name="Fukushima K."/>
        </authorList>
    </citation>
    <scope>NUCLEOTIDE SEQUENCE</scope>
    <source>
        <strain evidence="2">SING2019-196</strain>
    </source>
</reference>
<evidence type="ECO:0000313" key="2">
    <source>
        <dbReference type="EMBL" id="GMH19803.1"/>
    </source>
</evidence>
<protein>
    <submittedName>
        <fullName evidence="2">Uncharacterized protein</fullName>
    </submittedName>
</protein>
<dbReference type="Proteomes" id="UP001279734">
    <property type="component" value="Unassembled WGS sequence"/>
</dbReference>
<comment type="caution">
    <text evidence="2">The sequence shown here is derived from an EMBL/GenBank/DDBJ whole genome shotgun (WGS) entry which is preliminary data.</text>
</comment>
<gene>
    <name evidence="2" type="ORF">Nepgr_021644</name>
</gene>
<dbReference type="AlphaFoldDB" id="A0AAD3SX52"/>
<evidence type="ECO:0000313" key="3">
    <source>
        <dbReference type="Proteomes" id="UP001279734"/>
    </source>
</evidence>
<evidence type="ECO:0000256" key="1">
    <source>
        <dbReference type="SAM" id="MobiDB-lite"/>
    </source>
</evidence>
<feature type="region of interest" description="Disordered" evidence="1">
    <location>
        <begin position="62"/>
        <end position="86"/>
    </location>
</feature>
<proteinExistence type="predicted"/>
<keyword evidence="3" id="KW-1185">Reference proteome</keyword>
<organism evidence="2 3">
    <name type="scientific">Nepenthes gracilis</name>
    <name type="common">Slender pitcher plant</name>
    <dbReference type="NCBI Taxonomy" id="150966"/>
    <lineage>
        <taxon>Eukaryota</taxon>
        <taxon>Viridiplantae</taxon>
        <taxon>Streptophyta</taxon>
        <taxon>Embryophyta</taxon>
        <taxon>Tracheophyta</taxon>
        <taxon>Spermatophyta</taxon>
        <taxon>Magnoliopsida</taxon>
        <taxon>eudicotyledons</taxon>
        <taxon>Gunneridae</taxon>
        <taxon>Pentapetalae</taxon>
        <taxon>Caryophyllales</taxon>
        <taxon>Nepenthaceae</taxon>
        <taxon>Nepenthes</taxon>
    </lineage>
</organism>